<name>A0A0A8Y622_ARUDO</name>
<accession>A0A0A8Y622</accession>
<dbReference type="EMBL" id="GBRH01278438">
    <property type="protein sequence ID" value="JAD19457.1"/>
    <property type="molecule type" value="Transcribed_RNA"/>
</dbReference>
<evidence type="ECO:0000313" key="1">
    <source>
        <dbReference type="EMBL" id="JAD19457.1"/>
    </source>
</evidence>
<protein>
    <submittedName>
        <fullName evidence="1">Uncharacterized protein</fullName>
    </submittedName>
</protein>
<dbReference type="AlphaFoldDB" id="A0A0A8Y622"/>
<reference evidence="1" key="1">
    <citation type="submission" date="2014-09" db="EMBL/GenBank/DDBJ databases">
        <authorList>
            <person name="Magalhaes I.L.F."/>
            <person name="Oliveira U."/>
            <person name="Santos F.R."/>
            <person name="Vidigal T.H.D.A."/>
            <person name="Brescovit A.D."/>
            <person name="Santos A.J."/>
        </authorList>
    </citation>
    <scope>NUCLEOTIDE SEQUENCE</scope>
    <source>
        <tissue evidence="1">Shoot tissue taken approximately 20 cm above the soil surface</tissue>
    </source>
</reference>
<proteinExistence type="predicted"/>
<reference evidence="1" key="2">
    <citation type="journal article" date="2015" name="Data Brief">
        <title>Shoot transcriptome of the giant reed, Arundo donax.</title>
        <authorList>
            <person name="Barrero R.A."/>
            <person name="Guerrero F.D."/>
            <person name="Moolhuijzen P."/>
            <person name="Goolsby J.A."/>
            <person name="Tidwell J."/>
            <person name="Bellgard S.E."/>
            <person name="Bellgard M.I."/>
        </authorList>
    </citation>
    <scope>NUCLEOTIDE SEQUENCE</scope>
    <source>
        <tissue evidence="1">Shoot tissue taken approximately 20 cm above the soil surface</tissue>
    </source>
</reference>
<organism evidence="1">
    <name type="scientific">Arundo donax</name>
    <name type="common">Giant reed</name>
    <name type="synonym">Donax arundinaceus</name>
    <dbReference type="NCBI Taxonomy" id="35708"/>
    <lineage>
        <taxon>Eukaryota</taxon>
        <taxon>Viridiplantae</taxon>
        <taxon>Streptophyta</taxon>
        <taxon>Embryophyta</taxon>
        <taxon>Tracheophyta</taxon>
        <taxon>Spermatophyta</taxon>
        <taxon>Magnoliopsida</taxon>
        <taxon>Liliopsida</taxon>
        <taxon>Poales</taxon>
        <taxon>Poaceae</taxon>
        <taxon>PACMAD clade</taxon>
        <taxon>Arundinoideae</taxon>
        <taxon>Arundineae</taxon>
        <taxon>Arundo</taxon>
    </lineage>
</organism>
<sequence length="24" mass="2686">MSLKAGYAARAFFYFENQGSSPGW</sequence>